<dbReference type="InterPro" id="IPR005630">
    <property type="entry name" value="Terpene_synthase_metal-bd"/>
</dbReference>
<evidence type="ECO:0000256" key="3">
    <source>
        <dbReference type="ARBA" id="ARBA00023239"/>
    </source>
</evidence>
<dbReference type="GO" id="GO:0016102">
    <property type="term" value="P:diterpenoid biosynthetic process"/>
    <property type="evidence" value="ECO:0007669"/>
    <property type="project" value="InterPro"/>
</dbReference>
<dbReference type="Pfam" id="PF01397">
    <property type="entry name" value="Terpene_synth"/>
    <property type="match status" value="1"/>
</dbReference>
<sequence>MQLPCAQALPIPTVTTTTSIEPPHVTRRSANYHPSIWGDHFLAYSSDAMEEEVINMEQQQRLHHLKQKVRKMLEAAAEQSSQMLNLVDKIQRLGVSYHFETEIETALRHIYKTCDYHFDDLHTAALSFRLLRQQGYPVSCDMFDKFKNSKGEFQESIISDVQGMLSLYEATCLRIHGEDILDEALAFTITQLRSALPNLSTPFKEQIIHALNQPIHKGLTRLNARSHILFFEQNDCHSKDLLNFAKLDFNLLQKLHQRELCEITRWWKDLNFAKTLPFARDRMVECYFWILGVYFEPQYLLARRMLTKVIAMISIIDDIYDVYGTLEELVLFTDAIERWEISALDQLPEYMKLCYQALLDVYSMIDEEMAKQGRSYCVDYAKSSMKILVRAYFEEAKWFHQGYVPTMEEYMQVALVTAGYKMLATSSFVGMGDLATKEAFDWVSNDPLIVQAASVIGRLKDDIVGHKFEQKRGHVASAVECYSKQHGTTEEEAIIELDKQVTHSWKDINAECLCPIKVPMPLLARVLNLARVLYVIYQDEDGYTHPGTKVENFVTSVLIDSMPIN</sequence>
<dbReference type="PANTHER" id="PTHR31225">
    <property type="entry name" value="OS04G0344100 PROTEIN-RELATED"/>
    <property type="match status" value="1"/>
</dbReference>
<dbReference type="SUPFAM" id="SSF48576">
    <property type="entry name" value="Terpenoid synthases"/>
    <property type="match status" value="1"/>
</dbReference>
<organism evidence="6">
    <name type="scientific">Actinidia deliciosa</name>
    <name type="common">Kiwi</name>
    <dbReference type="NCBI Taxonomy" id="3627"/>
    <lineage>
        <taxon>Eukaryota</taxon>
        <taxon>Viridiplantae</taxon>
        <taxon>Streptophyta</taxon>
        <taxon>Embryophyta</taxon>
        <taxon>Tracheophyta</taxon>
        <taxon>Spermatophyta</taxon>
        <taxon>Magnoliopsida</taxon>
        <taxon>eudicotyledons</taxon>
        <taxon>Gunneridae</taxon>
        <taxon>Pentapetalae</taxon>
        <taxon>asterids</taxon>
        <taxon>Ericales</taxon>
        <taxon>Actinidiaceae</taxon>
        <taxon>Actinidia</taxon>
    </lineage>
</organism>
<dbReference type="FunFam" id="1.10.600.10:FF:000007">
    <property type="entry name" value="Isoprene synthase, chloroplastic"/>
    <property type="match status" value="1"/>
</dbReference>
<dbReference type="SFLD" id="SFLDS00005">
    <property type="entry name" value="Isoprenoid_Synthase_Type_I"/>
    <property type="match status" value="1"/>
</dbReference>
<evidence type="ECO:0000256" key="1">
    <source>
        <dbReference type="ARBA" id="ARBA00001946"/>
    </source>
</evidence>
<dbReference type="BRENDA" id="4.2.3.77">
    <property type="organism ID" value="121"/>
</dbReference>
<dbReference type="FunFam" id="1.50.10.130:FF:000001">
    <property type="entry name" value="Isoprene synthase, chloroplastic"/>
    <property type="match status" value="1"/>
</dbReference>
<keyword evidence="2" id="KW-0479">Metal-binding</keyword>
<feature type="domain" description="Terpene synthase N-terminal" evidence="4">
    <location>
        <begin position="36"/>
        <end position="211"/>
    </location>
</feature>
<dbReference type="InterPro" id="IPR008930">
    <property type="entry name" value="Terpenoid_cyclase/PrenylTrfase"/>
</dbReference>
<evidence type="ECO:0000313" key="6">
    <source>
        <dbReference type="EMBL" id="AAX16121.1"/>
    </source>
</evidence>
<dbReference type="InterPro" id="IPR050148">
    <property type="entry name" value="Terpene_synthase-like"/>
</dbReference>
<evidence type="ECO:0000259" key="4">
    <source>
        <dbReference type="Pfam" id="PF01397"/>
    </source>
</evidence>
<dbReference type="EMBL" id="AY789791">
    <property type="protein sequence ID" value="AAX16121.1"/>
    <property type="molecule type" value="mRNA"/>
</dbReference>
<reference evidence="6" key="2">
    <citation type="submission" date="2005-11" db="EMBL/GenBank/DDBJ databases">
        <title>Novel features of recombinant alpha-farnesene synthase from apple and in vivo regulation of the gene.</title>
        <authorList>
            <person name="Beuning L.L."/>
            <person name="Friel E.N."/>
            <person name="Green S."/>
            <person name="Matich A."/>
            <person name="Hellens R."/>
            <person name="MacRae E."/>
        </authorList>
    </citation>
    <scope>NUCLEOTIDE SEQUENCE</scope>
    <source>
        <tissue evidence="6">Petal</tissue>
    </source>
</reference>
<dbReference type="PANTHER" id="PTHR31225:SF221">
    <property type="entry name" value="(-)-GERMACRENE D SYNTHASE"/>
    <property type="match status" value="1"/>
</dbReference>
<reference evidence="6" key="1">
    <citation type="submission" date="2004-10" db="EMBL/GenBank/DDBJ databases">
        <authorList>
            <person name="Beuning L."/>
            <person name="Bowen J."/>
            <person name="Crowhurst R."/>
            <person name="Gleave A."/>
            <person name="Janssen B."/>
            <person name="McArtney S."/>
            <person name="Newcomb R."/>
            <person name="Ross G."/>
            <person name="Snowden K."/>
            <person name="Walton E."/>
            <person name="Yauk Y.-K."/>
            <person name="Friel E."/>
            <person name="Green S."/>
            <person name="MacRae E."/>
        </authorList>
    </citation>
    <scope>NUCLEOTIDE SEQUENCE</scope>
    <source>
        <tissue evidence="6">Petal</tissue>
    </source>
</reference>
<dbReference type="CDD" id="cd00684">
    <property type="entry name" value="Terpene_cyclase_plant_C1"/>
    <property type="match status" value="1"/>
</dbReference>
<dbReference type="InterPro" id="IPR044814">
    <property type="entry name" value="Terpene_cyclase_plant_C1"/>
</dbReference>
<dbReference type="SUPFAM" id="SSF48239">
    <property type="entry name" value="Terpenoid cyclases/Protein prenyltransferases"/>
    <property type="match status" value="1"/>
</dbReference>
<dbReference type="SFLD" id="SFLDG01019">
    <property type="entry name" value="Terpene_Cyclase_Like_1_C_Termi"/>
    <property type="match status" value="1"/>
</dbReference>
<dbReference type="Gene3D" id="1.50.10.130">
    <property type="entry name" value="Terpene synthase, N-terminal domain"/>
    <property type="match status" value="1"/>
</dbReference>
<dbReference type="GO" id="GO:0000287">
    <property type="term" value="F:magnesium ion binding"/>
    <property type="evidence" value="ECO:0007669"/>
    <property type="project" value="InterPro"/>
</dbReference>
<gene>
    <name evidence="6" type="primary">Adgerd</name>
</gene>
<dbReference type="InterPro" id="IPR001906">
    <property type="entry name" value="Terpene_synth_N"/>
</dbReference>
<dbReference type="InterPro" id="IPR036965">
    <property type="entry name" value="Terpene_synth_N_sf"/>
</dbReference>
<keyword evidence="3" id="KW-0456">Lyase</keyword>
<comment type="cofactor">
    <cofactor evidence="1">
        <name>Mg(2+)</name>
        <dbReference type="ChEBI" id="CHEBI:18420"/>
    </cofactor>
</comment>
<dbReference type="GO" id="GO:0010333">
    <property type="term" value="F:terpene synthase activity"/>
    <property type="evidence" value="ECO:0007669"/>
    <property type="project" value="InterPro"/>
</dbReference>
<dbReference type="Pfam" id="PF03936">
    <property type="entry name" value="Terpene_synth_C"/>
    <property type="match status" value="1"/>
</dbReference>
<name>Q32W37_ACTDE</name>
<dbReference type="AlphaFoldDB" id="Q32W37"/>
<proteinExistence type="evidence at transcript level"/>
<dbReference type="InterPro" id="IPR008949">
    <property type="entry name" value="Isoprenoid_synthase_dom_sf"/>
</dbReference>
<protein>
    <submittedName>
        <fullName evidence="6">Germacrene-D synthase</fullName>
    </submittedName>
</protein>
<dbReference type="Gene3D" id="1.10.600.10">
    <property type="entry name" value="Farnesyl Diphosphate Synthase"/>
    <property type="match status" value="1"/>
</dbReference>
<accession>Q32W37</accession>
<dbReference type="InterPro" id="IPR034741">
    <property type="entry name" value="Terpene_cyclase-like_1_C"/>
</dbReference>
<evidence type="ECO:0000259" key="5">
    <source>
        <dbReference type="Pfam" id="PF03936"/>
    </source>
</evidence>
<evidence type="ECO:0000256" key="2">
    <source>
        <dbReference type="ARBA" id="ARBA00022723"/>
    </source>
</evidence>
<feature type="domain" description="Terpene synthase metal-binding" evidence="5">
    <location>
        <begin position="268"/>
        <end position="507"/>
    </location>
</feature>